<dbReference type="Proteomes" id="UP000593561">
    <property type="component" value="Unassembled WGS sequence"/>
</dbReference>
<keyword evidence="4 6" id="KW-0964">Secreted</keyword>
<protein>
    <recommendedName>
        <fullName evidence="6">S-protein homolog</fullName>
    </recommendedName>
</protein>
<dbReference type="InterPro" id="IPR010264">
    <property type="entry name" value="Self-incomp_S1"/>
</dbReference>
<keyword evidence="3 6" id="KW-0713">Self-incompatibility</keyword>
<organism evidence="8 9">
    <name type="scientific">Gossypium davidsonii</name>
    <name type="common">Davidson's cotton</name>
    <name type="synonym">Gossypium klotzschianum subsp. davidsonii</name>
    <dbReference type="NCBI Taxonomy" id="34287"/>
    <lineage>
        <taxon>Eukaryota</taxon>
        <taxon>Viridiplantae</taxon>
        <taxon>Streptophyta</taxon>
        <taxon>Embryophyta</taxon>
        <taxon>Tracheophyta</taxon>
        <taxon>Spermatophyta</taxon>
        <taxon>Magnoliopsida</taxon>
        <taxon>eudicotyledons</taxon>
        <taxon>Gunneridae</taxon>
        <taxon>Pentapetalae</taxon>
        <taxon>rosids</taxon>
        <taxon>malvids</taxon>
        <taxon>Malvales</taxon>
        <taxon>Malvaceae</taxon>
        <taxon>Malvoideae</taxon>
        <taxon>Gossypium</taxon>
    </lineage>
</organism>
<dbReference type="InterPro" id="IPR002156">
    <property type="entry name" value="RNaseH_domain"/>
</dbReference>
<comment type="similarity">
    <text evidence="2 6">Belongs to the plant self-incompatibility (S1) protein family.</text>
</comment>
<comment type="caution">
    <text evidence="8">The sequence shown here is derived from an EMBL/GenBank/DDBJ whole genome shotgun (WGS) entry which is preliminary data.</text>
</comment>
<proteinExistence type="inferred from homology"/>
<dbReference type="PANTHER" id="PTHR31232">
    <property type="match status" value="1"/>
</dbReference>
<gene>
    <name evidence="8" type="ORF">Godav_025967</name>
</gene>
<dbReference type="GO" id="GO:0005576">
    <property type="term" value="C:extracellular region"/>
    <property type="evidence" value="ECO:0007669"/>
    <property type="project" value="UniProtKB-SubCell"/>
</dbReference>
<keyword evidence="9" id="KW-1185">Reference proteome</keyword>
<dbReference type="GO" id="GO:0003676">
    <property type="term" value="F:nucleic acid binding"/>
    <property type="evidence" value="ECO:0007669"/>
    <property type="project" value="InterPro"/>
</dbReference>
<evidence type="ECO:0000259" key="7">
    <source>
        <dbReference type="Pfam" id="PF13456"/>
    </source>
</evidence>
<evidence type="ECO:0000313" key="9">
    <source>
        <dbReference type="Proteomes" id="UP000593561"/>
    </source>
</evidence>
<feature type="domain" description="RNase H type-1" evidence="7">
    <location>
        <begin position="71"/>
        <end position="122"/>
    </location>
</feature>
<evidence type="ECO:0000256" key="4">
    <source>
        <dbReference type="ARBA" id="ARBA00022525"/>
    </source>
</evidence>
<keyword evidence="5" id="KW-0732">Signal</keyword>
<evidence type="ECO:0000256" key="5">
    <source>
        <dbReference type="ARBA" id="ARBA00022729"/>
    </source>
</evidence>
<dbReference type="PANTHER" id="PTHR31232:SF60">
    <property type="entry name" value="S-PROTEIN HOMOLOG"/>
    <property type="match status" value="1"/>
</dbReference>
<accession>A0A7J8TC23</accession>
<evidence type="ECO:0000313" key="8">
    <source>
        <dbReference type="EMBL" id="MBA0635711.1"/>
    </source>
</evidence>
<sequence length="240" mass="27598">MANNIHKSIPNNGSSSSTVAIQVEWELPPLGWVKLNIDGVVQRLEGWASIGVCLETQGETGYLVLVDAWHMMVELLNAREEDGSQLSLVRRIRDTCSKEWTVRIQLVYTEANTVADALAKSCPVEEVTWHIYAVNGLSQDQTLLVHCKSKDDDLGIHNLTVGSEFTWKFRPRFFGGTLFWCYMTYDNLHASFKAFWDNQALYNLCDWGTCFWIAKDDGIYIRNIPKNRDDYYYNREQGRL</sequence>
<dbReference type="Pfam" id="PF05938">
    <property type="entry name" value="Self-incomp_S1"/>
    <property type="match status" value="1"/>
</dbReference>
<name>A0A7J8TC23_GOSDV</name>
<evidence type="ECO:0000256" key="1">
    <source>
        <dbReference type="ARBA" id="ARBA00004613"/>
    </source>
</evidence>
<evidence type="ECO:0000256" key="2">
    <source>
        <dbReference type="ARBA" id="ARBA00005581"/>
    </source>
</evidence>
<comment type="subcellular location">
    <subcellularLocation>
        <location evidence="1 6">Secreted</location>
    </subcellularLocation>
</comment>
<dbReference type="Pfam" id="PF13456">
    <property type="entry name" value="RVT_3"/>
    <property type="match status" value="1"/>
</dbReference>
<evidence type="ECO:0000256" key="6">
    <source>
        <dbReference type="RuleBase" id="RU367044"/>
    </source>
</evidence>
<dbReference type="EMBL" id="JABFAC010242918">
    <property type="protein sequence ID" value="MBA0635711.1"/>
    <property type="molecule type" value="Genomic_DNA"/>
</dbReference>
<reference evidence="8 9" key="1">
    <citation type="journal article" date="2019" name="Genome Biol. Evol.">
        <title>Insights into the evolution of the New World diploid cottons (Gossypium, subgenus Houzingenia) based on genome sequencing.</title>
        <authorList>
            <person name="Grover C.E."/>
            <person name="Arick M.A. 2nd"/>
            <person name="Thrash A."/>
            <person name="Conover J.L."/>
            <person name="Sanders W.S."/>
            <person name="Peterson D.G."/>
            <person name="Frelichowski J.E."/>
            <person name="Scheffler J.A."/>
            <person name="Scheffler B.E."/>
            <person name="Wendel J.F."/>
        </authorList>
    </citation>
    <scope>NUCLEOTIDE SEQUENCE [LARGE SCALE GENOMIC DNA]</scope>
    <source>
        <strain evidence="8">27</strain>
        <tissue evidence="8">Leaf</tissue>
    </source>
</reference>
<dbReference type="GO" id="GO:0004523">
    <property type="term" value="F:RNA-DNA hybrid ribonuclease activity"/>
    <property type="evidence" value="ECO:0007669"/>
    <property type="project" value="InterPro"/>
</dbReference>
<dbReference type="AlphaFoldDB" id="A0A7J8TC23"/>
<dbReference type="GO" id="GO:0060320">
    <property type="term" value="P:rejection of self pollen"/>
    <property type="evidence" value="ECO:0007669"/>
    <property type="project" value="UniProtKB-KW"/>
</dbReference>
<evidence type="ECO:0000256" key="3">
    <source>
        <dbReference type="ARBA" id="ARBA00022471"/>
    </source>
</evidence>